<dbReference type="GO" id="GO:0005789">
    <property type="term" value="C:endoplasmic reticulum membrane"/>
    <property type="evidence" value="ECO:0007669"/>
    <property type="project" value="UniProtKB-SubCell"/>
</dbReference>
<sequence length="496" mass="54785">MRETESVGTGHGTWDTGHRTWDTGHGTSTGSTALRMKKNTLTLHMWGKEVCEDTGSVCVGQSDEDTIMEDKTFISESCPPCVYEGTEGWVLHHPSSFNDSESEDVLRTVNPNEVFNESDSAASDVPDPTHPLTPATPTVYQVVYDISGVGENQQKQQKVDIISIELDEWTSPLLVSDSCVVNELPLVSTIKVEGAHPELSHAHCDLSPHSFTDGLLYPELNLTEEEQKLLDQEGVSLPNNLPLTKDLGQDLGHSHRNTSHMTLESEAVSQITHYCTVKAEERILKKVRRKIRNKQSAQDSRRRKKEYIDGLESRVEACSAQNKELQRTVEQLEKHNMSLLAQLRKLQSLVKQTASKAAQTSTCILILLFSLTLIIFPSFRPFSLRVKASEDTYTPTGVISRNILNDEASPLVQSESAVDDKNLLVEFQQVTVDTKRVQRDDADTSESEDRKQEVLLQDDALGGNCSVTDGNGAESHPVGGAVVDVDAAKPAHADEM</sequence>
<evidence type="ECO:0000256" key="15">
    <source>
        <dbReference type="ARBA" id="ARBA00023242"/>
    </source>
</evidence>
<keyword evidence="9" id="KW-0805">Transcription regulation</keyword>
<evidence type="ECO:0000256" key="8">
    <source>
        <dbReference type="ARBA" id="ARBA00022989"/>
    </source>
</evidence>
<keyword evidence="14" id="KW-0325">Glycoprotein</keyword>
<keyword evidence="6" id="KW-0256">Endoplasmic reticulum</keyword>
<dbReference type="InterPro" id="IPR046347">
    <property type="entry name" value="bZIP_sf"/>
</dbReference>
<evidence type="ECO:0000256" key="2">
    <source>
        <dbReference type="ARBA" id="ARBA00009050"/>
    </source>
</evidence>
<comment type="subcellular location">
    <subcellularLocation>
        <location evidence="1">Endoplasmic reticulum membrane</location>
        <topology evidence="1">Single-pass type II membrane protein</topology>
    </subcellularLocation>
</comment>
<evidence type="ECO:0000256" key="19">
    <source>
        <dbReference type="SAM" id="Phobius"/>
    </source>
</evidence>
<dbReference type="PANTHER" id="PTHR45996">
    <property type="entry name" value="AGAP001464-PB"/>
    <property type="match status" value="1"/>
</dbReference>
<evidence type="ECO:0000256" key="16">
    <source>
        <dbReference type="ARBA" id="ARBA00057520"/>
    </source>
</evidence>
<dbReference type="Pfam" id="PF00170">
    <property type="entry name" value="bZIP_1"/>
    <property type="match status" value="1"/>
</dbReference>
<evidence type="ECO:0000313" key="22">
    <source>
        <dbReference type="Proteomes" id="UP001274896"/>
    </source>
</evidence>
<evidence type="ECO:0000256" key="13">
    <source>
        <dbReference type="ARBA" id="ARBA00023163"/>
    </source>
</evidence>
<keyword evidence="17" id="KW-0175">Coiled coil</keyword>
<dbReference type="GO" id="GO:0005634">
    <property type="term" value="C:nucleus"/>
    <property type="evidence" value="ECO:0007669"/>
    <property type="project" value="TreeGrafter"/>
</dbReference>
<keyword evidence="10" id="KW-0238">DNA-binding</keyword>
<evidence type="ECO:0000256" key="11">
    <source>
        <dbReference type="ARBA" id="ARBA00023136"/>
    </source>
</evidence>
<dbReference type="InterPro" id="IPR051381">
    <property type="entry name" value="CREB_ATF_subfamily"/>
</dbReference>
<keyword evidence="8 19" id="KW-1133">Transmembrane helix</keyword>
<comment type="function">
    <text evidence="16">Transcriptional activator. Binds the cAMP response element (CRE). Activates transcription through box-B element and CRE. Seems to function synergistically with atf6. Regulates FGF21 transcription.</text>
</comment>
<feature type="region of interest" description="Disordered" evidence="18">
    <location>
        <begin position="461"/>
        <end position="481"/>
    </location>
</feature>
<dbReference type="EMBL" id="JAUCMX010000003">
    <property type="protein sequence ID" value="KAK3551828.1"/>
    <property type="molecule type" value="Genomic_DNA"/>
</dbReference>
<dbReference type="PROSITE" id="PS50217">
    <property type="entry name" value="BZIP"/>
    <property type="match status" value="1"/>
</dbReference>
<dbReference type="CDD" id="cd14689">
    <property type="entry name" value="bZIP_CREB3"/>
    <property type="match status" value="1"/>
</dbReference>
<comment type="similarity">
    <text evidence="2">Belongs to the bZIP family. ATF subfamily.</text>
</comment>
<keyword evidence="15" id="KW-0539">Nucleus</keyword>
<keyword evidence="22" id="KW-1185">Reference proteome</keyword>
<protein>
    <recommendedName>
        <fullName evidence="4">Cyclic AMP-responsive element-binding protein 3-like protein 4</fullName>
    </recommendedName>
</protein>
<evidence type="ECO:0000313" key="21">
    <source>
        <dbReference type="EMBL" id="KAK3551828.1"/>
    </source>
</evidence>
<organism evidence="21 22">
    <name type="scientific">Hemibagrus guttatus</name>
    <dbReference type="NCBI Taxonomy" id="175788"/>
    <lineage>
        <taxon>Eukaryota</taxon>
        <taxon>Metazoa</taxon>
        <taxon>Chordata</taxon>
        <taxon>Craniata</taxon>
        <taxon>Vertebrata</taxon>
        <taxon>Euteleostomi</taxon>
        <taxon>Actinopterygii</taxon>
        <taxon>Neopterygii</taxon>
        <taxon>Teleostei</taxon>
        <taxon>Ostariophysi</taxon>
        <taxon>Siluriformes</taxon>
        <taxon>Bagridae</taxon>
        <taxon>Hemibagrus</taxon>
    </lineage>
</organism>
<dbReference type="SMART" id="SM00338">
    <property type="entry name" value="BRLZ"/>
    <property type="match status" value="1"/>
</dbReference>
<evidence type="ECO:0000256" key="12">
    <source>
        <dbReference type="ARBA" id="ARBA00023159"/>
    </source>
</evidence>
<name>A0AAE0RG28_9TELE</name>
<dbReference type="Proteomes" id="UP001274896">
    <property type="component" value="Unassembled WGS sequence"/>
</dbReference>
<evidence type="ECO:0000256" key="10">
    <source>
        <dbReference type="ARBA" id="ARBA00023125"/>
    </source>
</evidence>
<feature type="region of interest" description="Disordered" evidence="18">
    <location>
        <begin position="1"/>
        <end position="33"/>
    </location>
</feature>
<evidence type="ECO:0000256" key="9">
    <source>
        <dbReference type="ARBA" id="ARBA00023015"/>
    </source>
</evidence>
<dbReference type="PANTHER" id="PTHR45996:SF2">
    <property type="entry name" value="CYCLIC AMP-RESPONSIVE ELEMENT-BINDING PROTEIN 3-LIKE PROTEIN 4"/>
    <property type="match status" value="1"/>
</dbReference>
<gene>
    <name evidence="21" type="ORF">QTP70_029004</name>
</gene>
<keyword evidence="13" id="KW-0804">Transcription</keyword>
<feature type="domain" description="BZIP" evidence="20">
    <location>
        <begin position="283"/>
        <end position="346"/>
    </location>
</feature>
<reference evidence="21" key="1">
    <citation type="submission" date="2023-06" db="EMBL/GenBank/DDBJ databases">
        <title>Male Hemibagrus guttatus genome.</title>
        <authorList>
            <person name="Bian C."/>
        </authorList>
    </citation>
    <scope>NUCLEOTIDE SEQUENCE</scope>
    <source>
        <strain evidence="21">Male_cb2023</strain>
        <tissue evidence="21">Muscle</tissue>
    </source>
</reference>
<dbReference type="GO" id="GO:0000981">
    <property type="term" value="F:DNA-binding transcription factor activity, RNA polymerase II-specific"/>
    <property type="evidence" value="ECO:0007669"/>
    <property type="project" value="TreeGrafter"/>
</dbReference>
<keyword evidence="7" id="KW-0735">Signal-anchor</keyword>
<keyword evidence="5 19" id="KW-0812">Transmembrane</keyword>
<evidence type="ECO:0000256" key="7">
    <source>
        <dbReference type="ARBA" id="ARBA00022968"/>
    </source>
</evidence>
<accession>A0AAE0RG28</accession>
<evidence type="ECO:0000259" key="20">
    <source>
        <dbReference type="PROSITE" id="PS50217"/>
    </source>
</evidence>
<dbReference type="FunFam" id="1.20.5.170:FF:000042">
    <property type="entry name" value="Cyclic AMP-responsive element-binding protein 3-like protein 3"/>
    <property type="match status" value="1"/>
</dbReference>
<evidence type="ECO:0000256" key="6">
    <source>
        <dbReference type="ARBA" id="ARBA00022824"/>
    </source>
</evidence>
<evidence type="ECO:0000256" key="1">
    <source>
        <dbReference type="ARBA" id="ARBA00004648"/>
    </source>
</evidence>
<evidence type="ECO:0000256" key="17">
    <source>
        <dbReference type="SAM" id="Coils"/>
    </source>
</evidence>
<evidence type="ECO:0000256" key="4">
    <source>
        <dbReference type="ARBA" id="ARBA00013878"/>
    </source>
</evidence>
<evidence type="ECO:0000256" key="3">
    <source>
        <dbReference type="ARBA" id="ARBA00011195"/>
    </source>
</evidence>
<dbReference type="SUPFAM" id="SSF57959">
    <property type="entry name" value="Leucine zipper domain"/>
    <property type="match status" value="1"/>
</dbReference>
<evidence type="ECO:0000256" key="18">
    <source>
        <dbReference type="SAM" id="MobiDB-lite"/>
    </source>
</evidence>
<feature type="transmembrane region" description="Helical" evidence="19">
    <location>
        <begin position="357"/>
        <end position="379"/>
    </location>
</feature>
<keyword evidence="12" id="KW-0010">Activator</keyword>
<keyword evidence="11 19" id="KW-0472">Membrane</keyword>
<dbReference type="AlphaFoldDB" id="A0AAE0RG28"/>
<feature type="coiled-coil region" evidence="17">
    <location>
        <begin position="277"/>
        <end position="349"/>
    </location>
</feature>
<dbReference type="Gene3D" id="1.20.5.170">
    <property type="match status" value="1"/>
</dbReference>
<evidence type="ECO:0000256" key="5">
    <source>
        <dbReference type="ARBA" id="ARBA00022692"/>
    </source>
</evidence>
<comment type="subunit">
    <text evidence="3">Binds DNA as a dimer.</text>
</comment>
<comment type="caution">
    <text evidence="21">The sequence shown here is derived from an EMBL/GenBank/DDBJ whole genome shotgun (WGS) entry which is preliminary data.</text>
</comment>
<proteinExistence type="inferred from homology"/>
<evidence type="ECO:0000256" key="14">
    <source>
        <dbReference type="ARBA" id="ARBA00023180"/>
    </source>
</evidence>
<dbReference type="InterPro" id="IPR004827">
    <property type="entry name" value="bZIP"/>
</dbReference>
<dbReference type="GO" id="GO:0000978">
    <property type="term" value="F:RNA polymerase II cis-regulatory region sequence-specific DNA binding"/>
    <property type="evidence" value="ECO:0007669"/>
    <property type="project" value="TreeGrafter"/>
</dbReference>